<dbReference type="EMBL" id="RKRF01000009">
    <property type="protein sequence ID" value="RPF53436.1"/>
    <property type="molecule type" value="Genomic_DNA"/>
</dbReference>
<protein>
    <submittedName>
        <fullName evidence="1">Uncharacterized protein</fullName>
    </submittedName>
</protein>
<dbReference type="RefSeq" id="WP_124221966.1">
    <property type="nucleotide sequence ID" value="NZ_RKRF01000009.1"/>
</dbReference>
<sequence>MYHQYSGHGQSSGANSYMNYIPPQYAQYMNGHASPSYNNTNAYTNYNPYLYMQPTAGYNPYMHMDPTLMNTNKKNKSKTKQEKEIVEEILSTDHDSQP</sequence>
<keyword evidence="2" id="KW-1185">Reference proteome</keyword>
<accession>A0A3N5B6W7</accession>
<evidence type="ECO:0000313" key="1">
    <source>
        <dbReference type="EMBL" id="RPF53436.1"/>
    </source>
</evidence>
<dbReference type="OrthoDB" id="10004505at2"/>
<proteinExistence type="predicted"/>
<comment type="caution">
    <text evidence="1">The sequence shown here is derived from an EMBL/GenBank/DDBJ whole genome shotgun (WGS) entry which is preliminary data.</text>
</comment>
<gene>
    <name evidence="1" type="ORF">EDC24_1936</name>
</gene>
<organism evidence="1 2">
    <name type="scientific">Aquisalibacillus elongatus</name>
    <dbReference type="NCBI Taxonomy" id="485577"/>
    <lineage>
        <taxon>Bacteria</taxon>
        <taxon>Bacillati</taxon>
        <taxon>Bacillota</taxon>
        <taxon>Bacilli</taxon>
        <taxon>Bacillales</taxon>
        <taxon>Bacillaceae</taxon>
        <taxon>Aquisalibacillus</taxon>
    </lineage>
</organism>
<dbReference type="Proteomes" id="UP000276443">
    <property type="component" value="Unassembled WGS sequence"/>
</dbReference>
<dbReference type="AlphaFoldDB" id="A0A3N5B6W7"/>
<evidence type="ECO:0000313" key="2">
    <source>
        <dbReference type="Proteomes" id="UP000276443"/>
    </source>
</evidence>
<name>A0A3N5B6W7_9BACI</name>
<reference evidence="1 2" key="1">
    <citation type="submission" date="2018-11" db="EMBL/GenBank/DDBJ databases">
        <title>Genomic Encyclopedia of Type Strains, Phase IV (KMG-IV): sequencing the most valuable type-strain genomes for metagenomic binning, comparative biology and taxonomic classification.</title>
        <authorList>
            <person name="Goeker M."/>
        </authorList>
    </citation>
    <scope>NUCLEOTIDE SEQUENCE [LARGE SCALE GENOMIC DNA]</scope>
    <source>
        <strain evidence="1 2">DSM 18090</strain>
    </source>
</reference>